<evidence type="ECO:0000313" key="1">
    <source>
        <dbReference type="EMBL" id="HIU23043.1"/>
    </source>
</evidence>
<proteinExistence type="predicted"/>
<evidence type="ECO:0000313" key="2">
    <source>
        <dbReference type="Proteomes" id="UP000824087"/>
    </source>
</evidence>
<dbReference type="AlphaFoldDB" id="A0A9D1HWQ2"/>
<dbReference type="Proteomes" id="UP000824087">
    <property type="component" value="Unassembled WGS sequence"/>
</dbReference>
<protein>
    <submittedName>
        <fullName evidence="1">Uncharacterized protein</fullName>
    </submittedName>
</protein>
<dbReference type="EMBL" id="DVML01000033">
    <property type="protein sequence ID" value="HIU23043.1"/>
    <property type="molecule type" value="Genomic_DNA"/>
</dbReference>
<accession>A0A9D1HWQ2</accession>
<sequence>MNYDINEYIEKAKEMPNTSDGGSAAYHFDDVVLVKYEMLTKYGFAREKEEMIAEEANKKRNKGVRTPAHLAIKRVEKGENNICWVLQERAPGVSFANYSSRNNETKVQLERQSRLLQAPDSHYEQCVRDICELFHMGLELKDKNIYYDEDREKGGFTFIDLLFPDARPLDSNSITDVYGLCRNLFGISNMTVISSYHRQATQEEKDKSKEMTWTMKGRMFQAVEKVLPNFEQHRRWILRGCEQGELECFARHGIIVGDLNLTDEEYQQFDAMVEWIVDDSIERITSGANKFWQIGANEIRIRLQETCMNDAWKYHRENDLLPIDYEDDYEYDSAVKQKLESLVNEKFEQKLEEQAKLSNNSNILQAANDLAAQREMYRKRGW</sequence>
<name>A0A9D1HWQ2_9BACT</name>
<reference evidence="1" key="2">
    <citation type="journal article" date="2021" name="PeerJ">
        <title>Extensive microbial diversity within the chicken gut microbiome revealed by metagenomics and culture.</title>
        <authorList>
            <person name="Gilroy R."/>
            <person name="Ravi A."/>
            <person name="Getino M."/>
            <person name="Pursley I."/>
            <person name="Horton D.L."/>
            <person name="Alikhan N.F."/>
            <person name="Baker D."/>
            <person name="Gharbi K."/>
            <person name="Hall N."/>
            <person name="Watson M."/>
            <person name="Adriaenssens E.M."/>
            <person name="Foster-Nyarko E."/>
            <person name="Jarju S."/>
            <person name="Secka A."/>
            <person name="Antonio M."/>
            <person name="Oren A."/>
            <person name="Chaudhuri R.R."/>
            <person name="La Ragione R."/>
            <person name="Hildebrand F."/>
            <person name="Pallen M.J."/>
        </authorList>
    </citation>
    <scope>NUCLEOTIDE SEQUENCE</scope>
    <source>
        <strain evidence="1">CHK197-8231</strain>
    </source>
</reference>
<organism evidence="1 2">
    <name type="scientific">Candidatus Fimihabitans intestinipullorum</name>
    <dbReference type="NCBI Taxonomy" id="2840820"/>
    <lineage>
        <taxon>Bacteria</taxon>
        <taxon>Bacillati</taxon>
        <taxon>Mycoplasmatota</taxon>
        <taxon>Mycoplasmatota incertae sedis</taxon>
        <taxon>Candidatus Fimihabitans</taxon>
    </lineage>
</organism>
<reference evidence="1" key="1">
    <citation type="submission" date="2020-10" db="EMBL/GenBank/DDBJ databases">
        <authorList>
            <person name="Gilroy R."/>
        </authorList>
    </citation>
    <scope>NUCLEOTIDE SEQUENCE</scope>
    <source>
        <strain evidence="1">CHK197-8231</strain>
    </source>
</reference>
<comment type="caution">
    <text evidence="1">The sequence shown here is derived from an EMBL/GenBank/DDBJ whole genome shotgun (WGS) entry which is preliminary data.</text>
</comment>
<gene>
    <name evidence="1" type="ORF">IAD49_05620</name>
</gene>